<dbReference type="AlphaFoldDB" id="A0A1M7TW16"/>
<protein>
    <recommendedName>
        <fullName evidence="3">Methyltransferase domain-containing protein</fullName>
    </recommendedName>
</protein>
<evidence type="ECO:0000313" key="1">
    <source>
        <dbReference type="EMBL" id="SHN74901.1"/>
    </source>
</evidence>
<accession>A0A1M7TW16</accession>
<dbReference type="STRING" id="134849.SAMN05443668_107171"/>
<name>A0A1M7TW16_9ACTN</name>
<evidence type="ECO:0000313" key="2">
    <source>
        <dbReference type="Proteomes" id="UP000184440"/>
    </source>
</evidence>
<gene>
    <name evidence="1" type="ORF">SAMN05443668_107171</name>
</gene>
<reference evidence="1 2" key="1">
    <citation type="submission" date="2016-11" db="EMBL/GenBank/DDBJ databases">
        <authorList>
            <person name="Jaros S."/>
            <person name="Januszkiewicz K."/>
            <person name="Wedrychowicz H."/>
        </authorList>
    </citation>
    <scope>NUCLEOTIDE SEQUENCE [LARGE SCALE GENOMIC DNA]</scope>
    <source>
        <strain evidence="1 2">DSM 46144</strain>
    </source>
</reference>
<dbReference type="Proteomes" id="UP000184440">
    <property type="component" value="Unassembled WGS sequence"/>
</dbReference>
<proteinExistence type="predicted"/>
<organism evidence="1 2">
    <name type="scientific">Cryptosporangium aurantiacum</name>
    <dbReference type="NCBI Taxonomy" id="134849"/>
    <lineage>
        <taxon>Bacteria</taxon>
        <taxon>Bacillati</taxon>
        <taxon>Actinomycetota</taxon>
        <taxon>Actinomycetes</taxon>
        <taxon>Cryptosporangiales</taxon>
        <taxon>Cryptosporangiaceae</taxon>
        <taxon>Cryptosporangium</taxon>
    </lineage>
</organism>
<evidence type="ECO:0008006" key="3">
    <source>
        <dbReference type="Google" id="ProtNLM"/>
    </source>
</evidence>
<dbReference type="RefSeq" id="WP_073259975.1">
    <property type="nucleotide sequence ID" value="NZ_FRCS01000007.1"/>
</dbReference>
<dbReference type="OrthoDB" id="9795634at2"/>
<dbReference type="EMBL" id="FRCS01000007">
    <property type="protein sequence ID" value="SHN74901.1"/>
    <property type="molecule type" value="Genomic_DNA"/>
</dbReference>
<sequence>MSDRTTWGIGDYPAMARRLLAGLCGGHVTGVDLEPALLGDATLLPGSGAPSRWGDVDAVLDLLAASGLSVVSARRREVRLRGADAEAATTLLAETAGHLIAERPRLEAEQRWKPLLDDLRAFVVERSVRDEAGLSLPLEYLLVTAERG</sequence>
<keyword evidence="2" id="KW-1185">Reference proteome</keyword>